<sequence>MQRHAPARAAPHPRLQGQAMGSPPCPSPPPHSPSEQRSYGHGEAAANSSKATKLDGGHNDEPLGGSVLLLHPSSSSRRPPTFNRRPPSSPTFCHQPPIQI</sequence>
<gene>
    <name evidence="2" type="ordered locus">Os11g0218500</name>
</gene>
<dbReference type="KEGG" id="dosa:Os11g0218500"/>
<evidence type="ECO:0000313" key="2">
    <source>
        <dbReference type="EMBL" id="BAH95158.1"/>
    </source>
</evidence>
<dbReference type="Proteomes" id="UP000000763">
    <property type="component" value="Chromosome 11"/>
</dbReference>
<protein>
    <submittedName>
        <fullName evidence="2">Os11g0218500 protein</fullName>
    </submittedName>
</protein>
<feature type="compositionally biased region" description="Pro residues" evidence="1">
    <location>
        <begin position="23"/>
        <end position="32"/>
    </location>
</feature>
<reference evidence="3" key="2">
    <citation type="journal article" date="2008" name="Nucleic Acids Res.">
        <title>The rice annotation project database (RAP-DB): 2008 update.</title>
        <authorList>
            <consortium name="The rice annotation project (RAP)"/>
        </authorList>
    </citation>
    <scope>GENOME REANNOTATION</scope>
    <source>
        <strain evidence="3">cv. Nipponbare</strain>
    </source>
</reference>
<feature type="compositionally biased region" description="Low complexity" evidence="1">
    <location>
        <begin position="72"/>
        <end position="86"/>
    </location>
</feature>
<evidence type="ECO:0000313" key="3">
    <source>
        <dbReference type="Proteomes" id="UP000000763"/>
    </source>
</evidence>
<organism evidence="2 3">
    <name type="scientific">Oryza sativa subsp. japonica</name>
    <name type="common">Rice</name>
    <dbReference type="NCBI Taxonomy" id="39947"/>
    <lineage>
        <taxon>Eukaryota</taxon>
        <taxon>Viridiplantae</taxon>
        <taxon>Streptophyta</taxon>
        <taxon>Embryophyta</taxon>
        <taxon>Tracheophyta</taxon>
        <taxon>Spermatophyta</taxon>
        <taxon>Magnoliopsida</taxon>
        <taxon>Liliopsida</taxon>
        <taxon>Poales</taxon>
        <taxon>Poaceae</taxon>
        <taxon>BOP clade</taxon>
        <taxon>Oryzoideae</taxon>
        <taxon>Oryzeae</taxon>
        <taxon>Oryzinae</taxon>
        <taxon>Oryza</taxon>
        <taxon>Oryza sativa</taxon>
    </lineage>
</organism>
<evidence type="ECO:0000256" key="1">
    <source>
        <dbReference type="SAM" id="MobiDB-lite"/>
    </source>
</evidence>
<name>C7J862_ORYSJ</name>
<feature type="compositionally biased region" description="Basic and acidic residues" evidence="1">
    <location>
        <begin position="52"/>
        <end position="61"/>
    </location>
</feature>
<feature type="region of interest" description="Disordered" evidence="1">
    <location>
        <begin position="1"/>
        <end position="100"/>
    </location>
</feature>
<proteinExistence type="predicted"/>
<dbReference type="AlphaFoldDB" id="C7J862"/>
<accession>C7J862</accession>
<dbReference type="EMBL" id="AP008217">
    <property type="protein sequence ID" value="BAH95158.1"/>
    <property type="molecule type" value="Genomic_DNA"/>
</dbReference>
<reference evidence="2 3" key="1">
    <citation type="journal article" date="2005" name="Nature">
        <title>The map-based sequence of the rice genome.</title>
        <authorList>
            <consortium name="International rice genome sequencing project (IRGSP)"/>
            <person name="Matsumoto T."/>
            <person name="Wu J."/>
            <person name="Kanamori H."/>
            <person name="Katayose Y."/>
            <person name="Fujisawa M."/>
            <person name="Namiki N."/>
            <person name="Mizuno H."/>
            <person name="Yamamoto K."/>
            <person name="Antonio B.A."/>
            <person name="Baba T."/>
            <person name="Sakata K."/>
            <person name="Nagamura Y."/>
            <person name="Aoki H."/>
            <person name="Arikawa K."/>
            <person name="Arita K."/>
            <person name="Bito T."/>
            <person name="Chiden Y."/>
            <person name="Fujitsuka N."/>
            <person name="Fukunaka R."/>
            <person name="Hamada M."/>
            <person name="Harada C."/>
            <person name="Hayashi A."/>
            <person name="Hijishita S."/>
            <person name="Honda M."/>
            <person name="Hosokawa S."/>
            <person name="Ichikawa Y."/>
            <person name="Idonuma A."/>
            <person name="Iijima M."/>
            <person name="Ikeda M."/>
            <person name="Ikeno M."/>
            <person name="Ito K."/>
            <person name="Ito S."/>
            <person name="Ito T."/>
            <person name="Ito Y."/>
            <person name="Ito Y."/>
            <person name="Iwabuchi A."/>
            <person name="Kamiya K."/>
            <person name="Karasawa W."/>
            <person name="Kurita K."/>
            <person name="Katagiri S."/>
            <person name="Kikuta A."/>
            <person name="Kobayashi H."/>
            <person name="Kobayashi N."/>
            <person name="Machita K."/>
            <person name="Maehara T."/>
            <person name="Masukawa M."/>
            <person name="Mizubayashi T."/>
            <person name="Mukai Y."/>
            <person name="Nagasaki H."/>
            <person name="Nagata Y."/>
            <person name="Naito S."/>
            <person name="Nakashima M."/>
            <person name="Nakama Y."/>
            <person name="Nakamichi Y."/>
            <person name="Nakamura M."/>
            <person name="Meguro A."/>
            <person name="Negishi M."/>
            <person name="Ohta I."/>
            <person name="Ohta T."/>
            <person name="Okamoto M."/>
            <person name="Ono N."/>
            <person name="Saji S."/>
            <person name="Sakaguchi M."/>
            <person name="Sakai K."/>
            <person name="Shibata M."/>
            <person name="Shimokawa T."/>
            <person name="Song J."/>
            <person name="Takazaki Y."/>
            <person name="Terasawa K."/>
            <person name="Tsugane M."/>
            <person name="Tsuji K."/>
            <person name="Ueda S."/>
            <person name="Waki K."/>
            <person name="Yamagata H."/>
            <person name="Yamamoto M."/>
            <person name="Yamamoto S."/>
            <person name="Yamane H."/>
            <person name="Yoshiki S."/>
            <person name="Yoshihara R."/>
            <person name="Yukawa K."/>
            <person name="Zhong H."/>
            <person name="Yano M."/>
            <person name="Yuan Q."/>
            <person name="Ouyang S."/>
            <person name="Liu J."/>
            <person name="Jones K.M."/>
            <person name="Gansberger K."/>
            <person name="Moffat K."/>
            <person name="Hill J."/>
            <person name="Bera J."/>
            <person name="Fadrosh D."/>
            <person name="Jin S."/>
            <person name="Johri S."/>
            <person name="Kim M."/>
            <person name="Overton L."/>
            <person name="Reardon M."/>
            <person name="Tsitrin T."/>
            <person name="Vuong H."/>
            <person name="Weaver B."/>
            <person name="Ciecko A."/>
            <person name="Tallon L."/>
            <person name="Jackson J."/>
            <person name="Pai G."/>
            <person name="Aken S.V."/>
            <person name="Utterback T."/>
            <person name="Reidmuller S."/>
            <person name="Feldblyum T."/>
            <person name="Hsiao J."/>
            <person name="Zismann V."/>
            <person name="Iobst S."/>
            <person name="de Vazeille A.R."/>
            <person name="Buell C.R."/>
            <person name="Ying K."/>
            <person name="Li Y."/>
            <person name="Lu T."/>
            <person name="Huang Y."/>
            <person name="Zhao Q."/>
            <person name="Feng Q."/>
            <person name="Zhang L."/>
            <person name="Zhu J."/>
            <person name="Weng Q."/>
            <person name="Mu J."/>
            <person name="Lu Y."/>
            <person name="Fan D."/>
            <person name="Liu Y."/>
            <person name="Guan J."/>
            <person name="Zhang Y."/>
            <person name="Yu S."/>
            <person name="Liu X."/>
            <person name="Zhang Y."/>
            <person name="Hong G."/>
            <person name="Han B."/>
            <person name="Choisne N."/>
            <person name="Demange N."/>
            <person name="Orjeda G."/>
            <person name="Samain S."/>
            <person name="Cattolico L."/>
            <person name="Pelletier E."/>
            <person name="Couloux A."/>
            <person name="Segurens B."/>
            <person name="Wincker P."/>
            <person name="D'Hont A."/>
            <person name="Scarpelli C."/>
            <person name="Weissenbach J."/>
            <person name="Salanoubat M."/>
            <person name="Quetier F."/>
            <person name="Yu Y."/>
            <person name="Kim H.R."/>
            <person name="Rambo T."/>
            <person name="Currie J."/>
            <person name="Collura K."/>
            <person name="Luo M."/>
            <person name="Yang T."/>
            <person name="Ammiraju J.S.S."/>
            <person name="Engler F."/>
            <person name="Soderlund C."/>
            <person name="Wing R.A."/>
            <person name="Palmer L.E."/>
            <person name="de la Bastide M."/>
            <person name="Spiegel L."/>
            <person name="Nascimento L."/>
            <person name="Zutavern T."/>
            <person name="O'Shaughnessy A."/>
            <person name="Dike S."/>
            <person name="Dedhia N."/>
            <person name="Preston R."/>
            <person name="Balija V."/>
            <person name="McCombie W.R."/>
            <person name="Chow T."/>
            <person name="Chen H."/>
            <person name="Chung M."/>
            <person name="Chen C."/>
            <person name="Shaw J."/>
            <person name="Wu H."/>
            <person name="Hsiao K."/>
            <person name="Chao Y."/>
            <person name="Chu M."/>
            <person name="Cheng C."/>
            <person name="Hour A."/>
            <person name="Lee P."/>
            <person name="Lin S."/>
            <person name="Lin Y."/>
            <person name="Liou J."/>
            <person name="Liu S."/>
            <person name="Hsing Y."/>
            <person name="Raghuvanshi S."/>
            <person name="Mohanty A."/>
            <person name="Bharti A.K."/>
            <person name="Gaur A."/>
            <person name="Gupta V."/>
            <person name="Kumar D."/>
            <person name="Ravi V."/>
            <person name="Vij S."/>
            <person name="Kapur A."/>
            <person name="Khurana P."/>
            <person name="Khurana P."/>
            <person name="Khurana J.P."/>
            <person name="Tyagi A.K."/>
            <person name="Gaikwad K."/>
            <person name="Singh A."/>
            <person name="Dalal V."/>
            <person name="Srivastava S."/>
            <person name="Dixit A."/>
            <person name="Pal A.K."/>
            <person name="Ghazi I.A."/>
            <person name="Yadav M."/>
            <person name="Pandit A."/>
            <person name="Bhargava A."/>
            <person name="Sureshbabu K."/>
            <person name="Batra K."/>
            <person name="Sharma T.R."/>
            <person name="Mohapatra T."/>
            <person name="Singh N.K."/>
            <person name="Messing J."/>
            <person name="Nelson A.B."/>
            <person name="Fuks G."/>
            <person name="Kavchok S."/>
            <person name="Keizer G."/>
            <person name="Linton E."/>
            <person name="Llaca V."/>
            <person name="Song R."/>
            <person name="Tanyolac B."/>
            <person name="Young S."/>
            <person name="Ho-Il K."/>
            <person name="Hahn J.H."/>
            <person name="Sangsakoo G."/>
            <person name="Vanavichit A."/>
            <person name="de Mattos Luiz.A.T."/>
            <person name="Zimmer P.D."/>
            <person name="Malone G."/>
            <person name="Dellagostin O."/>
            <person name="de Oliveira A.C."/>
            <person name="Bevan M."/>
            <person name="Bancroft I."/>
            <person name="Minx P."/>
            <person name="Cordum H."/>
            <person name="Wilson R."/>
            <person name="Cheng Z."/>
            <person name="Jin W."/>
            <person name="Jiang J."/>
            <person name="Leong S.A."/>
            <person name="Iwama H."/>
            <person name="Gojobori T."/>
            <person name="Itoh T."/>
            <person name="Niimura Y."/>
            <person name="Fujii Y."/>
            <person name="Habara T."/>
            <person name="Sakai H."/>
            <person name="Sato Y."/>
            <person name="Wilson G."/>
            <person name="Kumar K."/>
            <person name="McCouch S."/>
            <person name="Juretic N."/>
            <person name="Hoen D."/>
            <person name="Wright S."/>
            <person name="Bruskiewich R."/>
            <person name="Bureau T."/>
            <person name="Miyao A."/>
            <person name="Hirochika H."/>
            <person name="Nishikawa T."/>
            <person name="Kadowaki K."/>
            <person name="Sugiura M."/>
            <person name="Burr B."/>
            <person name="Sasaki T."/>
        </authorList>
    </citation>
    <scope>NUCLEOTIDE SEQUENCE [LARGE SCALE GENOMIC DNA]</scope>
    <source>
        <strain evidence="3">cv. Nipponbare</strain>
    </source>
</reference>